<protein>
    <submittedName>
        <fullName evidence="1">Uncharacterized protein</fullName>
    </submittedName>
</protein>
<keyword evidence="2" id="KW-1185">Reference proteome</keyword>
<name>A0A1R2CJ21_9CILI</name>
<dbReference type="OrthoDB" id="327244at2759"/>
<sequence length="341" mass="39123">MEIIYDEQLIIDSGLNVKICRGIYFTDLLRLEYNEEITHNLGYIYLDHLIKNTNYTLSYSLPEQIPDFIITLFPNWSVFIKSRHFYQGIYISPVSSSLPIKMPIQNLSFNCTTMISYKILGLVSLYLTLKNPIIFLESFKKAKLRDLGLKLASDLKDFILVMSKIPTKTLYMDIEEAKEILRPCQKKSKHWVFMKPAVEICIFQVKSSIKINGSLYEIGENNESMEYSPTQDVNEFARYSINNCEIGPKNIPSFVVSEHQITEEPTQKKSMLELNESINSYKLLPTPINSPKQSSFTIGEIKQMVNFGASNQETCDKNSVTSEGKSFDGKEICACSYCLIY</sequence>
<accession>A0A1R2CJ21</accession>
<gene>
    <name evidence="1" type="ORF">SteCoe_8906</name>
</gene>
<proteinExistence type="predicted"/>
<dbReference type="AlphaFoldDB" id="A0A1R2CJ21"/>
<evidence type="ECO:0000313" key="1">
    <source>
        <dbReference type="EMBL" id="OMJ88991.1"/>
    </source>
</evidence>
<reference evidence="1 2" key="1">
    <citation type="submission" date="2016-11" db="EMBL/GenBank/DDBJ databases">
        <title>The macronuclear genome of Stentor coeruleus: a giant cell with tiny introns.</title>
        <authorList>
            <person name="Slabodnick M."/>
            <person name="Ruby J.G."/>
            <person name="Reiff S.B."/>
            <person name="Swart E.C."/>
            <person name="Gosai S."/>
            <person name="Prabakaran S."/>
            <person name="Witkowska E."/>
            <person name="Larue G.E."/>
            <person name="Fisher S."/>
            <person name="Freeman R.M."/>
            <person name="Gunawardena J."/>
            <person name="Chu W."/>
            <person name="Stover N.A."/>
            <person name="Gregory B.D."/>
            <person name="Nowacki M."/>
            <person name="Derisi J."/>
            <person name="Roy S.W."/>
            <person name="Marshall W.F."/>
            <person name="Sood P."/>
        </authorList>
    </citation>
    <scope>NUCLEOTIDE SEQUENCE [LARGE SCALE GENOMIC DNA]</scope>
    <source>
        <strain evidence="1">WM001</strain>
    </source>
</reference>
<evidence type="ECO:0000313" key="2">
    <source>
        <dbReference type="Proteomes" id="UP000187209"/>
    </source>
</evidence>
<comment type="caution">
    <text evidence="1">The sequence shown here is derived from an EMBL/GenBank/DDBJ whole genome shotgun (WGS) entry which is preliminary data.</text>
</comment>
<dbReference type="Proteomes" id="UP000187209">
    <property type="component" value="Unassembled WGS sequence"/>
</dbReference>
<organism evidence="1 2">
    <name type="scientific">Stentor coeruleus</name>
    <dbReference type="NCBI Taxonomy" id="5963"/>
    <lineage>
        <taxon>Eukaryota</taxon>
        <taxon>Sar</taxon>
        <taxon>Alveolata</taxon>
        <taxon>Ciliophora</taxon>
        <taxon>Postciliodesmatophora</taxon>
        <taxon>Heterotrichea</taxon>
        <taxon>Heterotrichida</taxon>
        <taxon>Stentoridae</taxon>
        <taxon>Stentor</taxon>
    </lineage>
</organism>
<dbReference type="EMBL" id="MPUH01000136">
    <property type="protein sequence ID" value="OMJ88991.1"/>
    <property type="molecule type" value="Genomic_DNA"/>
</dbReference>